<dbReference type="AlphaFoldDB" id="Q1N2I4"/>
<keyword evidence="2 8" id="KW-0813">Transport</keyword>
<comment type="similarity">
    <text evidence="7">Belongs to the bacterial secretin family.</text>
</comment>
<evidence type="ECO:0000313" key="11">
    <source>
        <dbReference type="EMBL" id="EAT12423.1"/>
    </source>
</evidence>
<keyword evidence="4" id="KW-0653">Protein transport</keyword>
<dbReference type="InterPro" id="IPR011662">
    <property type="entry name" value="Secretin/TonB_short_N"/>
</dbReference>
<dbReference type="GO" id="GO:0009279">
    <property type="term" value="C:cell outer membrane"/>
    <property type="evidence" value="ECO:0007669"/>
    <property type="project" value="UniProtKB-SubCell"/>
</dbReference>
<dbReference type="InterPro" id="IPR051808">
    <property type="entry name" value="Type_IV_pilus_biogenesis"/>
</dbReference>
<name>Q1N2I4_9GAMM</name>
<dbReference type="HOGENOM" id="CLU_006756_0_2_6"/>
<reference evidence="11 12" key="1">
    <citation type="submission" date="2006-03" db="EMBL/GenBank/DDBJ databases">
        <authorList>
            <person name="Pinhassi J."/>
            <person name="Pedros-Alio C."/>
            <person name="Ferriera S."/>
            <person name="Johnson J."/>
            <person name="Kravitz S."/>
            <person name="Halpern A."/>
            <person name="Remington K."/>
            <person name="Beeson K."/>
            <person name="Tran B."/>
            <person name="Rogers Y.-H."/>
            <person name="Friedman R."/>
            <person name="Venter J.C."/>
        </authorList>
    </citation>
    <scope>NUCLEOTIDE SEQUENCE [LARGE SCALE GENOMIC DNA]</scope>
    <source>
        <strain evidence="11 12">RED65</strain>
    </source>
</reference>
<comment type="subcellular location">
    <subcellularLocation>
        <location evidence="8">Cell outer membrane</location>
    </subcellularLocation>
    <subcellularLocation>
        <location evidence="1">Membrane</location>
    </subcellularLocation>
</comment>
<dbReference type="NCBIfam" id="TIGR02515">
    <property type="entry name" value="IV_pilus_PilQ"/>
    <property type="match status" value="1"/>
</dbReference>
<dbReference type="InterPro" id="IPR001775">
    <property type="entry name" value="GspD/PilQ"/>
</dbReference>
<comment type="caution">
    <text evidence="11">The sequence shown here is derived from an EMBL/GenBank/DDBJ whole genome shotgun (WGS) entry which is preliminary data.</text>
</comment>
<protein>
    <submittedName>
        <fullName evidence="11">Type 4 fimbrial biogenesis protein PilQ</fullName>
    </submittedName>
</protein>
<dbReference type="SMART" id="SM00965">
    <property type="entry name" value="STN"/>
    <property type="match status" value="1"/>
</dbReference>
<dbReference type="GO" id="GO:0009306">
    <property type="term" value="P:protein secretion"/>
    <property type="evidence" value="ECO:0007669"/>
    <property type="project" value="InterPro"/>
</dbReference>
<evidence type="ECO:0000256" key="9">
    <source>
        <dbReference type="SAM" id="SignalP"/>
    </source>
</evidence>
<evidence type="ECO:0000256" key="3">
    <source>
        <dbReference type="ARBA" id="ARBA00022729"/>
    </source>
</evidence>
<dbReference type="Pfam" id="PF11741">
    <property type="entry name" value="AMIN"/>
    <property type="match status" value="1"/>
</dbReference>
<dbReference type="Pfam" id="PF03958">
    <property type="entry name" value="Secretin_N"/>
    <property type="match status" value="1"/>
</dbReference>
<keyword evidence="6" id="KW-0998">Cell outer membrane</keyword>
<keyword evidence="3 9" id="KW-0732">Signal</keyword>
<dbReference type="Gene3D" id="2.60.40.3470">
    <property type="match status" value="1"/>
</dbReference>
<dbReference type="InterPro" id="IPR013355">
    <property type="entry name" value="Pilus_4_PilQ"/>
</dbReference>
<dbReference type="InterPro" id="IPR005644">
    <property type="entry name" value="NolW-like"/>
</dbReference>
<feature type="signal peptide" evidence="9">
    <location>
        <begin position="1"/>
        <end position="23"/>
    </location>
</feature>
<dbReference type="PANTHER" id="PTHR30604:SF1">
    <property type="entry name" value="DNA UTILIZATION PROTEIN HOFQ"/>
    <property type="match status" value="1"/>
</dbReference>
<evidence type="ECO:0000256" key="7">
    <source>
        <dbReference type="RuleBase" id="RU004003"/>
    </source>
</evidence>
<feature type="domain" description="Secretin/TonB short N-terminal" evidence="10">
    <location>
        <begin position="302"/>
        <end position="350"/>
    </location>
</feature>
<dbReference type="Gene3D" id="3.30.1370.130">
    <property type="match status" value="1"/>
</dbReference>
<evidence type="ECO:0000256" key="2">
    <source>
        <dbReference type="ARBA" id="ARBA00022448"/>
    </source>
</evidence>
<evidence type="ECO:0000256" key="4">
    <source>
        <dbReference type="ARBA" id="ARBA00022927"/>
    </source>
</evidence>
<accession>Q1N2I4</accession>
<dbReference type="OrthoDB" id="9779724at2"/>
<dbReference type="Pfam" id="PF00263">
    <property type="entry name" value="Secretin"/>
    <property type="match status" value="1"/>
</dbReference>
<evidence type="ECO:0000256" key="8">
    <source>
        <dbReference type="RuleBase" id="RU004004"/>
    </source>
</evidence>
<gene>
    <name evidence="11" type="ORF">RED65_16336</name>
</gene>
<dbReference type="InterPro" id="IPR004846">
    <property type="entry name" value="T2SS/T3SS_dom"/>
</dbReference>
<proteinExistence type="inferred from homology"/>
<dbReference type="InterPro" id="IPR038591">
    <property type="entry name" value="NolW-like_sf"/>
</dbReference>
<evidence type="ECO:0000256" key="6">
    <source>
        <dbReference type="ARBA" id="ARBA00023237"/>
    </source>
</evidence>
<evidence type="ECO:0000259" key="10">
    <source>
        <dbReference type="SMART" id="SM00965"/>
    </source>
</evidence>
<keyword evidence="12" id="KW-1185">Reference proteome</keyword>
<dbReference type="Proteomes" id="UP000004263">
    <property type="component" value="Unassembled WGS sequence"/>
</dbReference>
<sequence>MNRKTIITSLLGILALFSTSTSATILQDISFASLPGDKTEIKLSFDGVPPNVSGYTIEQPARIALDLAETESQLKSKYHEIGMGNARTAVVVGSKSRTRVILNLAELTGYTTRTDGNNLYIMVGNTDQVVKQSENILTDSIASYADTKRQQARKQSRVVDVDFRRGDLGEGQVKITLTDPNTPVDISQESGRIRVELAGVSMSDEFRRRLDVRDFATPVRFIDATIEEQSPVFFIEPSEELYDYLAYQTDNILTVSVKPLTKDEEERIKEERFPYTGEKLSLNFQDIEVRTVLQIIADFTGFNLVASDTVQGNITLRLKNVPWDQALEIVLKSQGLAKQQMGNVLMVGPADQIANRQKIEMEANKQVEEYAPLRTEFIQVRYAKATDILALVSAEGSLLGERGTASVDSRTNTIIIQDTAMSIEGVRRAINILDVPVKQVLIEARIVVASTNVGENLGIRWGGGYGVLDGSDNLTLGGGLDTVSRFNDGITAGSPVRDISETDSVINFPIAAANASTFAFGLSTDEYVLDLELSALESDGKAEIISQPRVITADGQTARIQAGTEIPYEQASASGATSIVFKEAVLKLEATPQITPDDRILMDLIINKDAVGEIFNSIPSIDTNELETQVLVNNGETIVLGGIFQSEDITQVDKTPFFGDLPVIGQLFRRTTRTEDKSELLIFITPRLVKDVISNR</sequence>
<evidence type="ECO:0000256" key="1">
    <source>
        <dbReference type="ARBA" id="ARBA00004370"/>
    </source>
</evidence>
<organism evidence="11 12">
    <name type="scientific">Bermanella marisrubri</name>
    <dbReference type="NCBI Taxonomy" id="207949"/>
    <lineage>
        <taxon>Bacteria</taxon>
        <taxon>Pseudomonadati</taxon>
        <taxon>Pseudomonadota</taxon>
        <taxon>Gammaproteobacteria</taxon>
        <taxon>Oceanospirillales</taxon>
        <taxon>Oceanospirillaceae</taxon>
        <taxon>Bermanella</taxon>
    </lineage>
</organism>
<dbReference type="PRINTS" id="PR00811">
    <property type="entry name" value="BCTERIALGSPD"/>
</dbReference>
<dbReference type="EMBL" id="AAQH01000007">
    <property type="protein sequence ID" value="EAT12423.1"/>
    <property type="molecule type" value="Genomic_DNA"/>
</dbReference>
<evidence type="ECO:0000256" key="5">
    <source>
        <dbReference type="ARBA" id="ARBA00023136"/>
    </source>
</evidence>
<dbReference type="InterPro" id="IPR021731">
    <property type="entry name" value="AMIN_dom"/>
</dbReference>
<dbReference type="RefSeq" id="WP_007018232.1">
    <property type="nucleotide sequence ID" value="NZ_CH724116.1"/>
</dbReference>
<evidence type="ECO:0000313" key="12">
    <source>
        <dbReference type="Proteomes" id="UP000004263"/>
    </source>
</evidence>
<dbReference type="PANTHER" id="PTHR30604">
    <property type="entry name" value="PROTEIN TRANSPORT PROTEIN HOFQ"/>
    <property type="match status" value="1"/>
</dbReference>
<feature type="chain" id="PRO_5004194785" evidence="9">
    <location>
        <begin position="24"/>
        <end position="696"/>
    </location>
</feature>
<dbReference type="STRING" id="207949.RED65_16336"/>
<dbReference type="Gene3D" id="3.30.1370.120">
    <property type="match status" value="1"/>
</dbReference>
<keyword evidence="5" id="KW-0472">Membrane</keyword>
<dbReference type="Pfam" id="PF07660">
    <property type="entry name" value="STN"/>
    <property type="match status" value="1"/>
</dbReference>